<keyword evidence="4 13" id="KW-0813">Transport</keyword>
<dbReference type="Pfam" id="PF03824">
    <property type="entry name" value="NicO"/>
    <property type="match status" value="1"/>
</dbReference>
<evidence type="ECO:0000313" key="14">
    <source>
        <dbReference type="EMBL" id="TDQ57218.1"/>
    </source>
</evidence>
<evidence type="ECO:0000256" key="4">
    <source>
        <dbReference type="ARBA" id="ARBA00022448"/>
    </source>
</evidence>
<feature type="transmembrane region" description="Helical" evidence="13">
    <location>
        <begin position="259"/>
        <end position="286"/>
    </location>
</feature>
<comment type="similarity">
    <text evidence="13">Belongs to the NiCoT transporter (TC 2.A.52) family.</text>
</comment>
<keyword evidence="15" id="KW-1185">Reference proteome</keyword>
<feature type="transmembrane region" description="Helical" evidence="13">
    <location>
        <begin position="103"/>
        <end position="130"/>
    </location>
</feature>
<comment type="caution">
    <text evidence="14">The sequence shown here is derived from an EMBL/GenBank/DDBJ whole genome shotgun (WGS) entry which is preliminary data.</text>
</comment>
<evidence type="ECO:0000256" key="10">
    <source>
        <dbReference type="ARBA" id="ARBA00023112"/>
    </source>
</evidence>
<evidence type="ECO:0000256" key="3">
    <source>
        <dbReference type="ARBA" id="ARBA00022426"/>
    </source>
</evidence>
<feature type="transmembrane region" description="Helical" evidence="13">
    <location>
        <begin position="62"/>
        <end position="82"/>
    </location>
</feature>
<keyword evidence="3" id="KW-0171">Cobalt transport</keyword>
<proteinExistence type="inferred from homology"/>
<evidence type="ECO:0000256" key="9">
    <source>
        <dbReference type="ARBA" id="ARBA00023065"/>
    </source>
</evidence>
<comment type="function">
    <text evidence="1">Efflux system for nickel and cobalt.</text>
</comment>
<evidence type="ECO:0000256" key="5">
    <source>
        <dbReference type="ARBA" id="ARBA00022475"/>
    </source>
</evidence>
<dbReference type="Proteomes" id="UP000295657">
    <property type="component" value="Unassembled WGS sequence"/>
</dbReference>
<keyword evidence="9" id="KW-0406">Ion transport</keyword>
<comment type="subcellular location">
    <subcellularLocation>
        <location evidence="2 13">Cell membrane</location>
        <topology evidence="2 13">Multi-pass membrane protein</topology>
    </subcellularLocation>
</comment>
<protein>
    <recommendedName>
        <fullName evidence="13">Nickel/cobalt efflux system</fullName>
    </recommendedName>
</protein>
<dbReference type="PANTHER" id="PTHR40659">
    <property type="entry name" value="NICKEL/COBALT EFFLUX SYSTEM RCNA"/>
    <property type="match status" value="1"/>
</dbReference>
<dbReference type="PANTHER" id="PTHR40659:SF1">
    <property type="entry name" value="NICKEL_COBALT EFFLUX SYSTEM RCNA"/>
    <property type="match status" value="1"/>
</dbReference>
<dbReference type="OrthoDB" id="9812956at2"/>
<gene>
    <name evidence="14" type="ORF">EDC45_1615</name>
</gene>
<keyword evidence="12" id="KW-0170">Cobalt</keyword>
<feature type="transmembrane region" description="Helical" evidence="13">
    <location>
        <begin position="12"/>
        <end position="36"/>
    </location>
</feature>
<evidence type="ECO:0000256" key="13">
    <source>
        <dbReference type="RuleBase" id="RU362101"/>
    </source>
</evidence>
<sequence>MRLKGRERKSIVTFCGLLILLLAVSVLLFYFSPWLIQNILLWQREFNQSIAAALPQIRQNSLYAGGTLMLISFLYGLLHALGPGHGKFVIAAYLTAQPSQLKSGVGLSFLSALLQGVTAVLLTSVIVVALNLSSAYFHGTQLWLERIAFLFLLWLGWYWCRQSINSLWRKPIVAMNIRSIRKADSAKFVPLPRQSAVKISTVSQGASCSCGGEHIYQHMQRARQDRRSQWLTILTIAMRPCSGAVFVLFFSYMLGLYGWGIAAALCMALGTGITLSLFALLVRFARNSALRVSRWYFSPAIATQTGGIIRFVLGISLMVIALGLLYTTTLQTTGGRILFGG</sequence>
<evidence type="ECO:0000313" key="15">
    <source>
        <dbReference type="Proteomes" id="UP000295657"/>
    </source>
</evidence>
<evidence type="ECO:0000256" key="11">
    <source>
        <dbReference type="ARBA" id="ARBA00023136"/>
    </source>
</evidence>
<keyword evidence="6" id="KW-0533">Nickel</keyword>
<organism evidence="14 15">
    <name type="scientific">Mesocricetibacter intestinalis</name>
    <dbReference type="NCBI Taxonomy" id="1521930"/>
    <lineage>
        <taxon>Bacteria</taxon>
        <taxon>Pseudomonadati</taxon>
        <taxon>Pseudomonadota</taxon>
        <taxon>Gammaproteobacteria</taxon>
        <taxon>Pasteurellales</taxon>
        <taxon>Pasteurellaceae</taxon>
        <taxon>Mesocricetibacter</taxon>
    </lineage>
</organism>
<name>A0A4V3D9J1_9PAST</name>
<dbReference type="GO" id="GO:0005886">
    <property type="term" value="C:plasma membrane"/>
    <property type="evidence" value="ECO:0007669"/>
    <property type="project" value="UniProtKB-SubCell"/>
</dbReference>
<dbReference type="GO" id="GO:0010045">
    <property type="term" value="P:response to nickel cation"/>
    <property type="evidence" value="ECO:0007669"/>
    <property type="project" value="TreeGrafter"/>
</dbReference>
<accession>A0A4V3D9J1</accession>
<dbReference type="AlphaFoldDB" id="A0A4V3D9J1"/>
<evidence type="ECO:0000256" key="12">
    <source>
        <dbReference type="ARBA" id="ARBA00023285"/>
    </source>
</evidence>
<dbReference type="RefSeq" id="WP_133545236.1">
    <property type="nucleotide sequence ID" value="NZ_SNYQ01000006.1"/>
</dbReference>
<keyword evidence="11 13" id="KW-0472">Membrane</keyword>
<keyword evidence="8 13" id="KW-1133">Transmembrane helix</keyword>
<keyword evidence="5" id="KW-1003">Cell membrane</keyword>
<dbReference type="GO" id="GO:0015099">
    <property type="term" value="F:nickel cation transmembrane transporter activity"/>
    <property type="evidence" value="ECO:0007669"/>
    <property type="project" value="UniProtKB-UniRule"/>
</dbReference>
<reference evidence="14 15" key="1">
    <citation type="submission" date="2019-03" db="EMBL/GenBank/DDBJ databases">
        <title>Genomic Encyclopedia of Type Strains, Phase IV (KMG-IV): sequencing the most valuable type-strain genomes for metagenomic binning, comparative biology and taxonomic classification.</title>
        <authorList>
            <person name="Goeker M."/>
        </authorList>
    </citation>
    <scope>NUCLEOTIDE SEQUENCE [LARGE SCALE GENOMIC DNA]</scope>
    <source>
        <strain evidence="14 15">DSM 28403</strain>
    </source>
</reference>
<evidence type="ECO:0000256" key="1">
    <source>
        <dbReference type="ARBA" id="ARBA00002510"/>
    </source>
</evidence>
<dbReference type="GO" id="GO:0006824">
    <property type="term" value="P:cobalt ion transport"/>
    <property type="evidence" value="ECO:0007669"/>
    <property type="project" value="UniProtKB-KW"/>
</dbReference>
<keyword evidence="10" id="KW-0921">Nickel transport</keyword>
<dbReference type="InterPro" id="IPR011541">
    <property type="entry name" value="Ni/Co_transpt_high_affinity"/>
</dbReference>
<dbReference type="GO" id="GO:0046583">
    <property type="term" value="F:monoatomic cation efflux transmembrane transporter activity"/>
    <property type="evidence" value="ECO:0007669"/>
    <property type="project" value="TreeGrafter"/>
</dbReference>
<evidence type="ECO:0000256" key="6">
    <source>
        <dbReference type="ARBA" id="ARBA00022596"/>
    </source>
</evidence>
<feature type="transmembrane region" description="Helical" evidence="13">
    <location>
        <begin position="230"/>
        <end position="253"/>
    </location>
</feature>
<feature type="transmembrane region" description="Helical" evidence="13">
    <location>
        <begin position="142"/>
        <end position="160"/>
    </location>
</feature>
<dbReference type="EMBL" id="SNYQ01000006">
    <property type="protein sequence ID" value="TDQ57218.1"/>
    <property type="molecule type" value="Genomic_DNA"/>
</dbReference>
<evidence type="ECO:0000256" key="7">
    <source>
        <dbReference type="ARBA" id="ARBA00022692"/>
    </source>
</evidence>
<dbReference type="GO" id="GO:0032025">
    <property type="term" value="P:response to cobalt ion"/>
    <property type="evidence" value="ECO:0007669"/>
    <property type="project" value="TreeGrafter"/>
</dbReference>
<keyword evidence="7 13" id="KW-0812">Transmembrane</keyword>
<dbReference type="InterPro" id="IPR051224">
    <property type="entry name" value="NiCoT_RcnA"/>
</dbReference>
<feature type="transmembrane region" description="Helical" evidence="13">
    <location>
        <begin position="307"/>
        <end position="326"/>
    </location>
</feature>
<evidence type="ECO:0000256" key="8">
    <source>
        <dbReference type="ARBA" id="ARBA00022989"/>
    </source>
</evidence>
<evidence type="ECO:0000256" key="2">
    <source>
        <dbReference type="ARBA" id="ARBA00004651"/>
    </source>
</evidence>